<dbReference type="GO" id="GO:0008745">
    <property type="term" value="F:N-acetylmuramoyl-L-alanine amidase activity"/>
    <property type="evidence" value="ECO:0007669"/>
    <property type="project" value="InterPro"/>
</dbReference>
<gene>
    <name evidence="2" type="ORF">IAC10_03115</name>
</gene>
<evidence type="ECO:0000313" key="3">
    <source>
        <dbReference type="Proteomes" id="UP000823928"/>
    </source>
</evidence>
<evidence type="ECO:0000259" key="1">
    <source>
        <dbReference type="Pfam" id="PF01510"/>
    </source>
</evidence>
<dbReference type="AlphaFoldDB" id="A0A9D1EX49"/>
<proteinExistence type="predicted"/>
<reference evidence="2" key="2">
    <citation type="journal article" date="2021" name="PeerJ">
        <title>Extensive microbial diversity within the chicken gut microbiome revealed by metagenomics and culture.</title>
        <authorList>
            <person name="Gilroy R."/>
            <person name="Ravi A."/>
            <person name="Getino M."/>
            <person name="Pursley I."/>
            <person name="Horton D.L."/>
            <person name="Alikhan N.F."/>
            <person name="Baker D."/>
            <person name="Gharbi K."/>
            <person name="Hall N."/>
            <person name="Watson M."/>
            <person name="Adriaenssens E.M."/>
            <person name="Foster-Nyarko E."/>
            <person name="Jarju S."/>
            <person name="Secka A."/>
            <person name="Antonio M."/>
            <person name="Oren A."/>
            <person name="Chaudhuri R.R."/>
            <person name="La Ragione R."/>
            <person name="Hildebrand F."/>
            <person name="Pallen M.J."/>
        </authorList>
    </citation>
    <scope>NUCLEOTIDE SEQUENCE</scope>
    <source>
        <strain evidence="2">6276</strain>
    </source>
</reference>
<dbReference type="SUPFAM" id="SSF55846">
    <property type="entry name" value="N-acetylmuramoyl-L-alanine amidase-like"/>
    <property type="match status" value="1"/>
</dbReference>
<dbReference type="InterPro" id="IPR036505">
    <property type="entry name" value="Amidase/PGRP_sf"/>
</dbReference>
<comment type="caution">
    <text evidence="2">The sequence shown here is derived from an EMBL/GenBank/DDBJ whole genome shotgun (WGS) entry which is preliminary data.</text>
</comment>
<name>A0A9D1EX49_9BACT</name>
<reference evidence="2" key="1">
    <citation type="submission" date="2020-10" db="EMBL/GenBank/DDBJ databases">
        <authorList>
            <person name="Gilroy R."/>
        </authorList>
    </citation>
    <scope>NUCLEOTIDE SEQUENCE</scope>
    <source>
        <strain evidence="2">6276</strain>
    </source>
</reference>
<dbReference type="EMBL" id="DVIU01000063">
    <property type="protein sequence ID" value="HIS35606.1"/>
    <property type="molecule type" value="Genomic_DNA"/>
</dbReference>
<accession>A0A9D1EX49</accession>
<dbReference type="CDD" id="cd06583">
    <property type="entry name" value="PGRP"/>
    <property type="match status" value="1"/>
</dbReference>
<protein>
    <submittedName>
        <fullName evidence="2">N-acetylmuramoyl-L-alanine amidase</fullName>
    </submittedName>
</protein>
<dbReference type="GO" id="GO:0009253">
    <property type="term" value="P:peptidoglycan catabolic process"/>
    <property type="evidence" value="ECO:0007669"/>
    <property type="project" value="InterPro"/>
</dbReference>
<dbReference type="Proteomes" id="UP000823928">
    <property type="component" value="Unassembled WGS sequence"/>
</dbReference>
<dbReference type="Gene3D" id="3.40.80.10">
    <property type="entry name" value="Peptidoglycan recognition protein-like"/>
    <property type="match status" value="1"/>
</dbReference>
<evidence type="ECO:0000313" key="2">
    <source>
        <dbReference type="EMBL" id="HIS35606.1"/>
    </source>
</evidence>
<dbReference type="InterPro" id="IPR002502">
    <property type="entry name" value="Amidase_domain"/>
</dbReference>
<feature type="domain" description="N-acetylmuramoyl-L-alanine amidase" evidence="1">
    <location>
        <begin position="2"/>
        <end position="117"/>
    </location>
</feature>
<dbReference type="Pfam" id="PF01510">
    <property type="entry name" value="Amidase_2"/>
    <property type="match status" value="1"/>
</dbReference>
<organism evidence="2 3">
    <name type="scientific">Candidatus Scatousia excrementigallinarum</name>
    <dbReference type="NCBI Taxonomy" id="2840935"/>
    <lineage>
        <taxon>Bacteria</taxon>
        <taxon>Candidatus Scatousia</taxon>
    </lineage>
</organism>
<sequence length="165" mass="18665">MKRIIIHWTAGLYYPTELEKTHYHFLVDKDGNVHEGKFKPENNLRCAAGYYAAHTGGGNTGSIGVSMCAMAGFKNRRECGSYPITGKQFESAMKLCAELSVKYNIPVNPNTIMTHYEFGQKHPSTLSAGKIDIIFIPPYPWVDKSDVGKFIRAKIKWYREKLKGE</sequence>